<protein>
    <submittedName>
        <fullName evidence="2">Uncharacterized protein</fullName>
    </submittedName>
</protein>
<evidence type="ECO:0000313" key="3">
    <source>
        <dbReference type="Proteomes" id="UP000694892"/>
    </source>
</evidence>
<proteinExistence type="predicted"/>
<dbReference type="AlphaFoldDB" id="A0A974D4Z1"/>
<evidence type="ECO:0000313" key="2">
    <source>
        <dbReference type="EMBL" id="OCT85177.1"/>
    </source>
</evidence>
<dbReference type="EMBL" id="CM004472">
    <property type="protein sequence ID" value="OCT85177.1"/>
    <property type="molecule type" value="Genomic_DNA"/>
</dbReference>
<name>A0A974D4Z1_XENLA</name>
<dbReference type="Proteomes" id="UP000694892">
    <property type="component" value="Chromosome 4L"/>
</dbReference>
<gene>
    <name evidence="2" type="ORF">XELAEV_18023341mg</name>
</gene>
<keyword evidence="1" id="KW-0812">Transmembrane</keyword>
<keyword evidence="1" id="KW-1133">Transmembrane helix</keyword>
<feature type="transmembrane region" description="Helical" evidence="1">
    <location>
        <begin position="32"/>
        <end position="49"/>
    </location>
</feature>
<sequence>MSLSIYCHIMNANCLSVLKSEHTKEKCCSSPLHQYMFGICVIMFILLNCQLLQSHLYCTSHYLIIYLLVWVVIHCKALNTGNLVLSAIPSIDMSAQIRVLWNSRTNKGFLSQMFRAPIPLQKQGHFKGVVHLSVNV</sequence>
<organism evidence="2 3">
    <name type="scientific">Xenopus laevis</name>
    <name type="common">African clawed frog</name>
    <dbReference type="NCBI Taxonomy" id="8355"/>
    <lineage>
        <taxon>Eukaryota</taxon>
        <taxon>Metazoa</taxon>
        <taxon>Chordata</taxon>
        <taxon>Craniata</taxon>
        <taxon>Vertebrata</taxon>
        <taxon>Euteleostomi</taxon>
        <taxon>Amphibia</taxon>
        <taxon>Batrachia</taxon>
        <taxon>Anura</taxon>
        <taxon>Pipoidea</taxon>
        <taxon>Pipidae</taxon>
        <taxon>Xenopodinae</taxon>
        <taxon>Xenopus</taxon>
        <taxon>Xenopus</taxon>
    </lineage>
</organism>
<evidence type="ECO:0000256" key="1">
    <source>
        <dbReference type="SAM" id="Phobius"/>
    </source>
</evidence>
<keyword evidence="1" id="KW-0472">Membrane</keyword>
<accession>A0A974D4Z1</accession>
<reference evidence="3" key="1">
    <citation type="journal article" date="2016" name="Nature">
        <title>Genome evolution in the allotetraploid frog Xenopus laevis.</title>
        <authorList>
            <person name="Session A.M."/>
            <person name="Uno Y."/>
            <person name="Kwon T."/>
            <person name="Chapman J.A."/>
            <person name="Toyoda A."/>
            <person name="Takahashi S."/>
            <person name="Fukui A."/>
            <person name="Hikosaka A."/>
            <person name="Suzuki A."/>
            <person name="Kondo M."/>
            <person name="van Heeringen S.J."/>
            <person name="Quigley I."/>
            <person name="Heinz S."/>
            <person name="Ogino H."/>
            <person name="Ochi H."/>
            <person name="Hellsten U."/>
            <person name="Lyons J.B."/>
            <person name="Simakov O."/>
            <person name="Putnam N."/>
            <person name="Stites J."/>
            <person name="Kuroki Y."/>
            <person name="Tanaka T."/>
            <person name="Michiue T."/>
            <person name="Watanabe M."/>
            <person name="Bogdanovic O."/>
            <person name="Lister R."/>
            <person name="Georgiou G."/>
            <person name="Paranjpe S.S."/>
            <person name="van Kruijsbergen I."/>
            <person name="Shu S."/>
            <person name="Carlson J."/>
            <person name="Kinoshita T."/>
            <person name="Ohta Y."/>
            <person name="Mawaribuchi S."/>
            <person name="Jenkins J."/>
            <person name="Grimwood J."/>
            <person name="Schmutz J."/>
            <person name="Mitros T."/>
            <person name="Mozaffari S.V."/>
            <person name="Suzuki Y."/>
            <person name="Haramoto Y."/>
            <person name="Yamamoto T.S."/>
            <person name="Takagi C."/>
            <person name="Heald R."/>
            <person name="Miller K."/>
            <person name="Haudenschild C."/>
            <person name="Kitzman J."/>
            <person name="Nakayama T."/>
            <person name="Izutsu Y."/>
            <person name="Robert J."/>
            <person name="Fortriede J."/>
            <person name="Burns K."/>
            <person name="Lotay V."/>
            <person name="Karimi K."/>
            <person name="Yasuoka Y."/>
            <person name="Dichmann D.S."/>
            <person name="Flajnik M.F."/>
            <person name="Houston D.W."/>
            <person name="Shendure J."/>
            <person name="DuPasquier L."/>
            <person name="Vize P.D."/>
            <person name="Zorn A.M."/>
            <person name="Ito M."/>
            <person name="Marcotte E.M."/>
            <person name="Wallingford J.B."/>
            <person name="Ito Y."/>
            <person name="Asashima M."/>
            <person name="Ueno N."/>
            <person name="Matsuda Y."/>
            <person name="Veenstra G.J."/>
            <person name="Fujiyama A."/>
            <person name="Harland R.M."/>
            <person name="Taira M."/>
            <person name="Rokhsar D.S."/>
        </authorList>
    </citation>
    <scope>NUCLEOTIDE SEQUENCE [LARGE SCALE GENOMIC DNA]</scope>
    <source>
        <strain evidence="3">J</strain>
    </source>
</reference>